<feature type="region of interest" description="Disordered" evidence="1">
    <location>
        <begin position="1"/>
        <end position="66"/>
    </location>
</feature>
<accession>A0A919IVC2</accession>
<dbReference type="Proteomes" id="UP000619479">
    <property type="component" value="Unassembled WGS sequence"/>
</dbReference>
<gene>
    <name evidence="3" type="ORF">Acy02nite_82740</name>
</gene>
<organism evidence="3 4">
    <name type="scientific">Actinoplanes cyaneus</name>
    <dbReference type="NCBI Taxonomy" id="52696"/>
    <lineage>
        <taxon>Bacteria</taxon>
        <taxon>Bacillati</taxon>
        <taxon>Actinomycetota</taxon>
        <taxon>Actinomycetes</taxon>
        <taxon>Micromonosporales</taxon>
        <taxon>Micromonosporaceae</taxon>
        <taxon>Actinoplanes</taxon>
    </lineage>
</organism>
<feature type="transmembrane region" description="Helical" evidence="2">
    <location>
        <begin position="144"/>
        <end position="165"/>
    </location>
</feature>
<keyword evidence="2" id="KW-1133">Transmembrane helix</keyword>
<dbReference type="EMBL" id="BOMH01000074">
    <property type="protein sequence ID" value="GID70393.1"/>
    <property type="molecule type" value="Genomic_DNA"/>
</dbReference>
<comment type="caution">
    <text evidence="3">The sequence shown here is derived from an EMBL/GenBank/DDBJ whole genome shotgun (WGS) entry which is preliminary data.</text>
</comment>
<sequence>MGGVPEDSGMPSSMRRAPDGTALPAEQNIEIKSAAEAGSPDTEVTSTEVAPAGTAPPSQPELNLTNEPVRPWVANVRSLHETRDKHEFWLGPLRIVVYSAEHAEDTSFQAAGTSMLRFTYGGLSTGVVTAGVSELLADPSGTDLLYLGLGSGSGIILLGVALNGYRIMRDRRH</sequence>
<dbReference type="AlphaFoldDB" id="A0A919IVC2"/>
<keyword evidence="2" id="KW-0472">Membrane</keyword>
<name>A0A919IVC2_9ACTN</name>
<keyword evidence="4" id="KW-1185">Reference proteome</keyword>
<evidence type="ECO:0000313" key="4">
    <source>
        <dbReference type="Proteomes" id="UP000619479"/>
    </source>
</evidence>
<evidence type="ECO:0000256" key="2">
    <source>
        <dbReference type="SAM" id="Phobius"/>
    </source>
</evidence>
<evidence type="ECO:0000313" key="3">
    <source>
        <dbReference type="EMBL" id="GID70393.1"/>
    </source>
</evidence>
<protein>
    <submittedName>
        <fullName evidence="3">Uncharacterized protein</fullName>
    </submittedName>
</protein>
<keyword evidence="2" id="KW-0812">Transmembrane</keyword>
<reference evidence="3" key="1">
    <citation type="submission" date="2021-01" db="EMBL/GenBank/DDBJ databases">
        <title>Whole genome shotgun sequence of Actinoplanes cyaneus NBRC 14990.</title>
        <authorList>
            <person name="Komaki H."/>
            <person name="Tamura T."/>
        </authorList>
    </citation>
    <scope>NUCLEOTIDE SEQUENCE</scope>
    <source>
        <strain evidence="3">NBRC 14990</strain>
    </source>
</reference>
<proteinExistence type="predicted"/>
<evidence type="ECO:0000256" key="1">
    <source>
        <dbReference type="SAM" id="MobiDB-lite"/>
    </source>
</evidence>